<feature type="region of interest" description="Disordered" evidence="4">
    <location>
        <begin position="480"/>
        <end position="500"/>
    </location>
</feature>
<dbReference type="SMART" id="SM00330">
    <property type="entry name" value="PIPKc"/>
    <property type="match status" value="1"/>
</dbReference>
<feature type="compositionally biased region" description="Low complexity" evidence="4">
    <location>
        <begin position="766"/>
        <end position="778"/>
    </location>
</feature>
<dbReference type="InterPro" id="IPR027484">
    <property type="entry name" value="PInositol-4-P-5-kinase_N"/>
</dbReference>
<accession>A0AA35PV35</accession>
<dbReference type="PANTHER" id="PTHR23086">
    <property type="entry name" value="PHOSPHATIDYLINOSITOL-4-PHOSPHATE 5-KINASE"/>
    <property type="match status" value="1"/>
</dbReference>
<feature type="region of interest" description="Disordered" evidence="4">
    <location>
        <begin position="647"/>
        <end position="666"/>
    </location>
</feature>
<gene>
    <name evidence="6" type="ORF">PODLI_1B005624</name>
</gene>
<keyword evidence="7" id="KW-1185">Reference proteome</keyword>
<dbReference type="PANTHER" id="PTHR23086:SF26">
    <property type="entry name" value="PHOSPHATIDYLINOSITOL 4-PHOSPHATE 5-KINASE TYPE-1 GAMMA"/>
    <property type="match status" value="1"/>
</dbReference>
<dbReference type="GO" id="GO:0005524">
    <property type="term" value="F:ATP binding"/>
    <property type="evidence" value="ECO:0007669"/>
    <property type="project" value="UniProtKB-UniRule"/>
</dbReference>
<feature type="region of interest" description="Disordered" evidence="4">
    <location>
        <begin position="678"/>
        <end position="723"/>
    </location>
</feature>
<sequence>MRTRSAAASDPSQALPSAPFCASERASGGGQSGPSGKASSSPPLWSCGELAPAPKQTFRASQEPPILRLRRRTRSPILPSVRRPERLRACACALPPGSFSLGVSSGGEAAAELRRAEARPASRAACRPPSPAMELEAPDEAGGGAAGAEAGAGALEAEAGGGGGGGSSSWGAPVLREPQAAGAGPAVSKAVLTEAPSLTGQPGAGQGKKIGHRGVDASGETTYKKTTSTTLKGAIQLGIGYTVGNLSSKPERDVLMQDFYVVESIFFPSEGSNLTPAHHYPDFRFKTYAPVAFRYFRELFGIRPDDYLYSLCNEPLIELSNPGASGSLFYVTSDDEFIIKTVMHKEAEFLQKLLPGYYMNLNQNPRTLLPKFYGLYCVQSGGKNIRVVVMNNILPRVVKMHLKYDLKGSTYKRRASKKEKEKSSPTYKDLDFMQDMPDGIMLDTDTFSAVVKTLQRDCLVLESFKIMDYSLLLGVHNMDQQERERQADGAQSTSDEKRPMGQKALYSTAMESIQGGAARGESIDTDDTMGGIPAVNGKGERLLLHVGIIDILQSYRFIKKLEHTWKALVHDGDTVSVHRPSFYAERFFKFMTNTVFRKSTSLRVSPSKKGRSALLAVKPSGPLAAFSASQLPSEKDEAQYDLRGARSYPTLDDEGRPDLLPCTPPSFEEATTASIATTLSSTSLSVPERSPSESSEQPRYRRRTQSSGHDGRSREQLRAEQDLPRLTVELKPKCEVEIVVPDMAAAGEATSLACATVLPKASAEVETASQASEPASQASDEEDLPVPDIYF</sequence>
<dbReference type="InterPro" id="IPR002498">
    <property type="entry name" value="PInositol-4-P-4/5-kinase_core"/>
</dbReference>
<dbReference type="GO" id="GO:0005886">
    <property type="term" value="C:plasma membrane"/>
    <property type="evidence" value="ECO:0007669"/>
    <property type="project" value="TreeGrafter"/>
</dbReference>
<dbReference type="EMBL" id="OX395144">
    <property type="protein sequence ID" value="CAI5799073.1"/>
    <property type="molecule type" value="Genomic_DNA"/>
</dbReference>
<dbReference type="InterPro" id="IPR023610">
    <property type="entry name" value="PInositol-4/5-P-5/4-kinase"/>
</dbReference>
<feature type="compositionally biased region" description="Gly residues" evidence="4">
    <location>
        <begin position="159"/>
        <end position="168"/>
    </location>
</feature>
<evidence type="ECO:0000313" key="7">
    <source>
        <dbReference type="Proteomes" id="UP001178461"/>
    </source>
</evidence>
<feature type="compositionally biased region" description="Basic and acidic residues" evidence="4">
    <location>
        <begin position="709"/>
        <end position="723"/>
    </location>
</feature>
<feature type="region of interest" description="Disordered" evidence="4">
    <location>
        <begin position="762"/>
        <end position="791"/>
    </location>
</feature>
<evidence type="ECO:0000256" key="4">
    <source>
        <dbReference type="SAM" id="MobiDB-lite"/>
    </source>
</evidence>
<dbReference type="GO" id="GO:0016308">
    <property type="term" value="F:1-phosphatidylinositol-4-phosphate 5-kinase activity"/>
    <property type="evidence" value="ECO:0007669"/>
    <property type="project" value="TreeGrafter"/>
</dbReference>
<dbReference type="Gene3D" id="3.30.800.10">
    <property type="entry name" value="Phosphatidylinositol Phosphate Kinase II Beta"/>
    <property type="match status" value="1"/>
</dbReference>
<evidence type="ECO:0000259" key="5">
    <source>
        <dbReference type="PROSITE" id="PS51455"/>
    </source>
</evidence>
<dbReference type="InterPro" id="IPR027483">
    <property type="entry name" value="PInositol-4-P-4/5-kinase_C_sf"/>
</dbReference>
<dbReference type="Gene3D" id="3.30.810.10">
    <property type="entry name" value="2-Layer Sandwich"/>
    <property type="match status" value="1"/>
</dbReference>
<dbReference type="CDD" id="cd17308">
    <property type="entry name" value="PIPKc_PIP5K1C"/>
    <property type="match status" value="1"/>
</dbReference>
<feature type="region of interest" description="Disordered" evidence="4">
    <location>
        <begin position="114"/>
        <end position="150"/>
    </location>
</feature>
<evidence type="ECO:0000313" key="6">
    <source>
        <dbReference type="EMBL" id="CAI5799073.1"/>
    </source>
</evidence>
<dbReference type="AlphaFoldDB" id="A0AA35PV35"/>
<feature type="region of interest" description="Disordered" evidence="4">
    <location>
        <begin position="1"/>
        <end position="75"/>
    </location>
</feature>
<keyword evidence="3" id="KW-0067">ATP-binding</keyword>
<name>A0AA35PV35_9SAUR</name>
<keyword evidence="2" id="KW-0963">Cytoplasm</keyword>
<keyword evidence="3" id="KW-0547">Nucleotide-binding</keyword>
<organism evidence="6 7">
    <name type="scientific">Podarcis lilfordi</name>
    <name type="common">Lilford's wall lizard</name>
    <dbReference type="NCBI Taxonomy" id="74358"/>
    <lineage>
        <taxon>Eukaryota</taxon>
        <taxon>Metazoa</taxon>
        <taxon>Chordata</taxon>
        <taxon>Craniata</taxon>
        <taxon>Vertebrata</taxon>
        <taxon>Euteleostomi</taxon>
        <taxon>Lepidosauria</taxon>
        <taxon>Squamata</taxon>
        <taxon>Bifurcata</taxon>
        <taxon>Unidentata</taxon>
        <taxon>Episquamata</taxon>
        <taxon>Laterata</taxon>
        <taxon>Lacertibaenia</taxon>
        <taxon>Lacertidae</taxon>
        <taxon>Podarcis</taxon>
    </lineage>
</organism>
<proteinExistence type="predicted"/>
<protein>
    <submittedName>
        <fullName evidence="6">Phosphatidylinositol 4-phosphate 5-kinase type-1 gamma isoform X3</fullName>
    </submittedName>
</protein>
<feature type="region of interest" description="Disordered" evidence="4">
    <location>
        <begin position="196"/>
        <end position="220"/>
    </location>
</feature>
<comment type="subcellular location">
    <subcellularLocation>
        <location evidence="1">Cytoplasm</location>
    </subcellularLocation>
</comment>
<dbReference type="SUPFAM" id="SSF56104">
    <property type="entry name" value="SAICAR synthase-like"/>
    <property type="match status" value="1"/>
</dbReference>
<dbReference type="Pfam" id="PF01504">
    <property type="entry name" value="PIP5K"/>
    <property type="match status" value="1"/>
</dbReference>
<feature type="domain" description="PIPK" evidence="5">
    <location>
        <begin position="227"/>
        <end position="595"/>
    </location>
</feature>
<feature type="region of interest" description="Disordered" evidence="4">
    <location>
        <begin position="155"/>
        <end position="174"/>
    </location>
</feature>
<dbReference type="GO" id="GO:0046854">
    <property type="term" value="P:phosphatidylinositol phosphate biosynthetic process"/>
    <property type="evidence" value="ECO:0007669"/>
    <property type="project" value="TreeGrafter"/>
</dbReference>
<dbReference type="PROSITE" id="PS51455">
    <property type="entry name" value="PIPK"/>
    <property type="match status" value="1"/>
</dbReference>
<keyword evidence="3" id="KW-0808">Transferase</keyword>
<dbReference type="GO" id="GO:0005737">
    <property type="term" value="C:cytoplasm"/>
    <property type="evidence" value="ECO:0007669"/>
    <property type="project" value="UniProtKB-SubCell"/>
</dbReference>
<evidence type="ECO:0000256" key="3">
    <source>
        <dbReference type="PROSITE-ProRule" id="PRU00781"/>
    </source>
</evidence>
<dbReference type="Proteomes" id="UP001178461">
    <property type="component" value="Chromosome 18"/>
</dbReference>
<dbReference type="FunFam" id="3.30.800.10:FF:000001">
    <property type="entry name" value="phosphatidylinositol 4-phosphate 5-kinase type-1 gamma"/>
    <property type="match status" value="1"/>
</dbReference>
<feature type="compositionally biased region" description="Low complexity" evidence="4">
    <location>
        <begin position="678"/>
        <end position="697"/>
    </location>
</feature>
<evidence type="ECO:0000256" key="2">
    <source>
        <dbReference type="ARBA" id="ARBA00022490"/>
    </source>
</evidence>
<reference evidence="6" key="1">
    <citation type="submission" date="2022-12" db="EMBL/GenBank/DDBJ databases">
        <authorList>
            <person name="Alioto T."/>
            <person name="Alioto T."/>
            <person name="Gomez Garrido J."/>
        </authorList>
    </citation>
    <scope>NUCLEOTIDE SEQUENCE</scope>
</reference>
<evidence type="ECO:0000256" key="1">
    <source>
        <dbReference type="ARBA" id="ARBA00004496"/>
    </source>
</evidence>
<keyword evidence="3" id="KW-0418">Kinase</keyword>
<feature type="compositionally biased region" description="Low complexity" evidence="4">
    <location>
        <begin position="34"/>
        <end position="43"/>
    </location>
</feature>